<dbReference type="EMBL" id="CP060723">
    <property type="protein sequence ID" value="QNN42275.1"/>
    <property type="molecule type" value="Genomic_DNA"/>
</dbReference>
<gene>
    <name evidence="2" type="ORF">H9L23_24870</name>
</gene>
<proteinExistence type="predicted"/>
<keyword evidence="1" id="KW-0472">Membrane</keyword>
<name>A0A7G9QG00_9SPHI</name>
<feature type="transmembrane region" description="Helical" evidence="1">
    <location>
        <begin position="6"/>
        <end position="29"/>
    </location>
</feature>
<protein>
    <recommendedName>
        <fullName evidence="4">MotA/TolQ/ExbB proton channel family protein</fullName>
    </recommendedName>
</protein>
<evidence type="ECO:0000313" key="2">
    <source>
        <dbReference type="EMBL" id="QNN42275.1"/>
    </source>
</evidence>
<feature type="transmembrane region" description="Helical" evidence="1">
    <location>
        <begin position="74"/>
        <end position="98"/>
    </location>
</feature>
<dbReference type="KEGG" id="proe:H9L23_24870"/>
<keyword evidence="1" id="KW-0812">Transmembrane</keyword>
<reference evidence="2 3" key="1">
    <citation type="submission" date="2020-08" db="EMBL/GenBank/DDBJ databases">
        <title>Genome sequence of Pedobacter roseus KACC 11594T.</title>
        <authorList>
            <person name="Hyun D.-W."/>
            <person name="Bae J.-W."/>
        </authorList>
    </citation>
    <scope>NUCLEOTIDE SEQUENCE [LARGE SCALE GENOMIC DNA]</scope>
    <source>
        <strain evidence="2 3">KACC 11594</strain>
    </source>
</reference>
<dbReference type="AlphaFoldDB" id="A0A7G9QG00"/>
<keyword evidence="1" id="KW-1133">Transmembrane helix</keyword>
<evidence type="ECO:0000313" key="3">
    <source>
        <dbReference type="Proteomes" id="UP000515806"/>
    </source>
</evidence>
<sequence>MNSILSSLLSLTSLISPCIVFGTCCFFLIKKSSAEATLMTIGSGIGLLITIFYSFLMPLLMAAQHLAYTEVTKYYTIVGIISFIAGLCFAAGLLILVINTVKKNKVIYDQFPKSND</sequence>
<keyword evidence="3" id="KW-1185">Reference proteome</keyword>
<feature type="transmembrane region" description="Helical" evidence="1">
    <location>
        <begin position="41"/>
        <end position="62"/>
    </location>
</feature>
<dbReference type="RefSeq" id="WP_187592809.1">
    <property type="nucleotide sequence ID" value="NZ_CP060723.1"/>
</dbReference>
<organism evidence="2 3">
    <name type="scientific">Pedobacter roseus</name>
    <dbReference type="NCBI Taxonomy" id="336820"/>
    <lineage>
        <taxon>Bacteria</taxon>
        <taxon>Pseudomonadati</taxon>
        <taxon>Bacteroidota</taxon>
        <taxon>Sphingobacteriia</taxon>
        <taxon>Sphingobacteriales</taxon>
        <taxon>Sphingobacteriaceae</taxon>
        <taxon>Pedobacter</taxon>
    </lineage>
</organism>
<evidence type="ECO:0008006" key="4">
    <source>
        <dbReference type="Google" id="ProtNLM"/>
    </source>
</evidence>
<evidence type="ECO:0000256" key="1">
    <source>
        <dbReference type="SAM" id="Phobius"/>
    </source>
</evidence>
<accession>A0A7G9QG00</accession>
<dbReference type="Proteomes" id="UP000515806">
    <property type="component" value="Chromosome"/>
</dbReference>